<evidence type="ECO:0000313" key="12">
    <source>
        <dbReference type="EMBL" id="WMV47664.1"/>
    </source>
</evidence>
<keyword evidence="4 7" id="KW-0067">ATP-binding</keyword>
<dbReference type="AlphaFoldDB" id="A0AAF0UKM6"/>
<dbReference type="PROSITE" id="PS50021">
    <property type="entry name" value="CH"/>
    <property type="match status" value="1"/>
</dbReference>
<dbReference type="SUPFAM" id="SSF47576">
    <property type="entry name" value="Calponin-homology domain, CH-domain"/>
    <property type="match status" value="1"/>
</dbReference>
<dbReference type="EMBL" id="CP133620">
    <property type="protein sequence ID" value="WMV47664.1"/>
    <property type="molecule type" value="Genomic_DNA"/>
</dbReference>
<dbReference type="GO" id="GO:0008017">
    <property type="term" value="F:microtubule binding"/>
    <property type="evidence" value="ECO:0007669"/>
    <property type="project" value="InterPro"/>
</dbReference>
<accession>A0AAF0UKM6</accession>
<sequence length="1062" mass="117817">MAADGALSFSVTSVVEDVLQQHGNNSRSRNLDLDARKAEEAARRRYDAAAWIRKIVGIVGAKCLPAEPSEEEFRLGLRSGMILCNVLNKIQPGAVPKVVESPCDSAITSDGPALSAYQYFENVRNFLVAVQELGIPLFEASDLEQGGKSSRIVNCVLGLKSYSDWKQEGNTGVWKFGGNIKSNASVKQIVRKNSEPFTNSLSRSIYEKPINGACIEAETNKTVGNLCLTEESITFIENNEFSGRYIKQLFSLQSSSSLSMLVRAILTDKKPEEVPNLVESVLNKVVQEFEQRVASKIELSKATTDDSTGSCDNKSLMRQTSASAKVDQRNVTLEKKADSLPDEELERRYVKHYTIVDQQQRDIKNLKQTLLTTKAGMQFMQMKFHEEMHNIGVHINGLAHAASGYHRVLEENRKLYNQVQDLKGSIRIYCRVRPFLPGQSNSASSVDHIEDGTITISIPSKNGRGRKSFNFNKVFGSCSTQGEVFSDTQPLIRSVLDGFNVCIFAYGQTGSGKTYTMTGPNNLTEQSQGVNYRALGDLFLLTEQRKDIVHYDVSVQMIEIYNEQVRDLLVSDGVNKRYPSQYLVIYILMIFYYSSSVHIEYASLVRVASTCDVIDLMNLGQKNRSVGATALNDRSSRSHSCLTVHVQGRDVASGAILRGCMHLVDLAGSERVNKSEVTGDRLKEAQHINKSLSALGDVISALAQKNAHVPYRNSKLTQLLQDSLGGQAKTLMFVHISPEPEAVGETISTLKFAERVSTVELGAARVNKDSTDVKELKEQIATLKAALAKKEEESVPMQHKVMSSPRGMQPSPIQFNPLKREILGDSNVQRRPMDDVGNIEISSNSAFRQKKPSYDLDELLGNSPPWPPVNGPCENYVGYDKDMGTGEWIDKVMVNKQDTIHGVGKPFGYWESENGMSDAFAQKYLSESSKLCQEKSSKLIPLGDHFDITPADELEEFDATTSDSSDPDLLWQFNNSKLNSLTNGNESRIQRSNPKHAKSPETRNKVGPSPSRKINGIGHTPQRNGRHAMPTEIKRKAGNRKYFIDVLAVTDYDYIVGNNVVP</sequence>
<evidence type="ECO:0000256" key="5">
    <source>
        <dbReference type="ARBA" id="ARBA00023054"/>
    </source>
</evidence>
<evidence type="ECO:0000259" key="10">
    <source>
        <dbReference type="PROSITE" id="PS50021"/>
    </source>
</evidence>
<feature type="non-terminal residue" evidence="12">
    <location>
        <position position="1062"/>
    </location>
</feature>
<keyword evidence="2" id="KW-0493">Microtubule</keyword>
<proteinExistence type="inferred from homology"/>
<keyword evidence="6 7" id="KW-0505">Motor protein</keyword>
<dbReference type="Proteomes" id="UP001234989">
    <property type="component" value="Chromosome 9"/>
</dbReference>
<dbReference type="InterPro" id="IPR027417">
    <property type="entry name" value="P-loop_NTPase"/>
</dbReference>
<dbReference type="Gene3D" id="3.40.850.10">
    <property type="entry name" value="Kinesin motor domain"/>
    <property type="match status" value="1"/>
</dbReference>
<evidence type="ECO:0000256" key="4">
    <source>
        <dbReference type="ARBA" id="ARBA00022840"/>
    </source>
</evidence>
<evidence type="ECO:0000256" key="9">
    <source>
        <dbReference type="SAM" id="MobiDB-lite"/>
    </source>
</evidence>
<comment type="similarity">
    <text evidence="1">Belongs to the TRAFAC class myosin-kinesin ATPase superfamily. Kinesin family. KIN-14 subfamily.</text>
</comment>
<dbReference type="InterPro" id="IPR001752">
    <property type="entry name" value="Kinesin_motor_dom"/>
</dbReference>
<dbReference type="GO" id="GO:0005874">
    <property type="term" value="C:microtubule"/>
    <property type="evidence" value="ECO:0007669"/>
    <property type="project" value="UniProtKB-KW"/>
</dbReference>
<dbReference type="InterPro" id="IPR036961">
    <property type="entry name" value="Kinesin_motor_dom_sf"/>
</dbReference>
<evidence type="ECO:0000256" key="2">
    <source>
        <dbReference type="ARBA" id="ARBA00022701"/>
    </source>
</evidence>
<dbReference type="GO" id="GO:0016887">
    <property type="term" value="F:ATP hydrolysis activity"/>
    <property type="evidence" value="ECO:0007669"/>
    <property type="project" value="UniProtKB-ARBA"/>
</dbReference>
<evidence type="ECO:0000256" key="8">
    <source>
        <dbReference type="SAM" id="Coils"/>
    </source>
</evidence>
<dbReference type="PANTHER" id="PTHR47972:SF53">
    <property type="entry name" value="KINESIN-4-LIKE"/>
    <property type="match status" value="1"/>
</dbReference>
<dbReference type="FunFam" id="1.10.418.10:FF:000062">
    <property type="entry name" value="Kinesin-like protein KIN-14I isoform A"/>
    <property type="match status" value="1"/>
</dbReference>
<gene>
    <name evidence="12" type="ORF">MTR67_041049</name>
</gene>
<feature type="domain" description="Kinesin motor" evidence="11">
    <location>
        <begin position="425"/>
        <end position="759"/>
    </location>
</feature>
<dbReference type="GO" id="GO:0003777">
    <property type="term" value="F:microtubule motor activity"/>
    <property type="evidence" value="ECO:0007669"/>
    <property type="project" value="InterPro"/>
</dbReference>
<dbReference type="InterPro" id="IPR036872">
    <property type="entry name" value="CH_dom_sf"/>
</dbReference>
<dbReference type="PRINTS" id="PR00380">
    <property type="entry name" value="KINESINHEAVY"/>
</dbReference>
<evidence type="ECO:0000256" key="7">
    <source>
        <dbReference type="PROSITE-ProRule" id="PRU00283"/>
    </source>
</evidence>
<evidence type="ECO:0000256" key="3">
    <source>
        <dbReference type="ARBA" id="ARBA00022741"/>
    </source>
</evidence>
<dbReference type="CDD" id="cd21203">
    <property type="entry name" value="CH_AtKIN14-like"/>
    <property type="match status" value="1"/>
</dbReference>
<protein>
    <submittedName>
        <fullName evidence="12">Uncharacterized protein</fullName>
    </submittedName>
</protein>
<keyword evidence="3 7" id="KW-0547">Nucleotide-binding</keyword>
<name>A0AAF0UKM6_SOLVR</name>
<dbReference type="SMART" id="SM00129">
    <property type="entry name" value="KISc"/>
    <property type="match status" value="1"/>
</dbReference>
<dbReference type="Gene3D" id="1.10.418.10">
    <property type="entry name" value="Calponin-like domain"/>
    <property type="match status" value="1"/>
</dbReference>
<dbReference type="Pfam" id="PF00225">
    <property type="entry name" value="Kinesin"/>
    <property type="match status" value="1"/>
</dbReference>
<dbReference type="GO" id="GO:0007018">
    <property type="term" value="P:microtubule-based movement"/>
    <property type="evidence" value="ECO:0007669"/>
    <property type="project" value="InterPro"/>
</dbReference>
<feature type="region of interest" description="Disordered" evidence="9">
    <location>
        <begin position="302"/>
        <end position="323"/>
    </location>
</feature>
<evidence type="ECO:0000256" key="6">
    <source>
        <dbReference type="ARBA" id="ARBA00023175"/>
    </source>
</evidence>
<evidence type="ECO:0000256" key="1">
    <source>
        <dbReference type="ARBA" id="ARBA00010899"/>
    </source>
</evidence>
<dbReference type="GO" id="GO:0005524">
    <property type="term" value="F:ATP binding"/>
    <property type="evidence" value="ECO:0007669"/>
    <property type="project" value="UniProtKB-UniRule"/>
</dbReference>
<evidence type="ECO:0000313" key="13">
    <source>
        <dbReference type="Proteomes" id="UP001234989"/>
    </source>
</evidence>
<feature type="coiled-coil region" evidence="8">
    <location>
        <begin position="766"/>
        <end position="793"/>
    </location>
</feature>
<dbReference type="PANTHER" id="PTHR47972">
    <property type="entry name" value="KINESIN-LIKE PROTEIN KLP-3"/>
    <property type="match status" value="1"/>
</dbReference>
<dbReference type="InterPro" id="IPR027640">
    <property type="entry name" value="Kinesin-like_fam"/>
</dbReference>
<dbReference type="FunFam" id="3.40.850.10:FF:000045">
    <property type="entry name" value="Kinesin-like protein KIN-14I isoform A"/>
    <property type="match status" value="1"/>
</dbReference>
<reference evidence="12" key="1">
    <citation type="submission" date="2023-08" db="EMBL/GenBank/DDBJ databases">
        <title>A de novo genome assembly of Solanum verrucosum Schlechtendal, a Mexican diploid species geographically isolated from the other diploid A-genome species in potato relatives.</title>
        <authorList>
            <person name="Hosaka K."/>
        </authorList>
    </citation>
    <scope>NUCLEOTIDE SEQUENCE</scope>
    <source>
        <tissue evidence="12">Young leaves</tissue>
    </source>
</reference>
<dbReference type="PROSITE" id="PS50067">
    <property type="entry name" value="KINESIN_MOTOR_2"/>
    <property type="match status" value="1"/>
</dbReference>
<feature type="binding site" evidence="7">
    <location>
        <begin position="507"/>
        <end position="514"/>
    </location>
    <ligand>
        <name>ATP</name>
        <dbReference type="ChEBI" id="CHEBI:30616"/>
    </ligand>
</feature>
<feature type="region of interest" description="Disordered" evidence="9">
    <location>
        <begin position="981"/>
        <end position="1027"/>
    </location>
</feature>
<feature type="compositionally biased region" description="Polar residues" evidence="9">
    <location>
        <begin position="981"/>
        <end position="992"/>
    </location>
</feature>
<evidence type="ECO:0000259" key="11">
    <source>
        <dbReference type="PROSITE" id="PS50067"/>
    </source>
</evidence>
<feature type="domain" description="Calponin-homology (CH)" evidence="10">
    <location>
        <begin position="42"/>
        <end position="164"/>
    </location>
</feature>
<keyword evidence="5 8" id="KW-0175">Coiled coil</keyword>
<keyword evidence="13" id="KW-1185">Reference proteome</keyword>
<dbReference type="InterPro" id="IPR001715">
    <property type="entry name" value="CH_dom"/>
</dbReference>
<dbReference type="Pfam" id="PF00307">
    <property type="entry name" value="CH"/>
    <property type="match status" value="1"/>
</dbReference>
<dbReference type="SMART" id="SM00033">
    <property type="entry name" value="CH"/>
    <property type="match status" value="1"/>
</dbReference>
<dbReference type="SUPFAM" id="SSF52540">
    <property type="entry name" value="P-loop containing nucleoside triphosphate hydrolases"/>
    <property type="match status" value="1"/>
</dbReference>
<organism evidence="12 13">
    <name type="scientific">Solanum verrucosum</name>
    <dbReference type="NCBI Taxonomy" id="315347"/>
    <lineage>
        <taxon>Eukaryota</taxon>
        <taxon>Viridiplantae</taxon>
        <taxon>Streptophyta</taxon>
        <taxon>Embryophyta</taxon>
        <taxon>Tracheophyta</taxon>
        <taxon>Spermatophyta</taxon>
        <taxon>Magnoliopsida</taxon>
        <taxon>eudicotyledons</taxon>
        <taxon>Gunneridae</taxon>
        <taxon>Pentapetalae</taxon>
        <taxon>asterids</taxon>
        <taxon>lamiids</taxon>
        <taxon>Solanales</taxon>
        <taxon>Solanaceae</taxon>
        <taxon>Solanoideae</taxon>
        <taxon>Solaneae</taxon>
        <taxon>Solanum</taxon>
    </lineage>
</organism>